<gene>
    <name evidence="2" type="ORF">B5M09_005281</name>
</gene>
<accession>A0A3R7YU26</accession>
<comment type="caution">
    <text evidence="2">The sequence shown here is derived from an EMBL/GenBank/DDBJ whole genome shotgun (WGS) entry which is preliminary data.</text>
</comment>
<dbReference type="Proteomes" id="UP000284702">
    <property type="component" value="Unassembled WGS sequence"/>
</dbReference>
<keyword evidence="1" id="KW-0812">Transmembrane</keyword>
<evidence type="ECO:0000313" key="2">
    <source>
        <dbReference type="EMBL" id="RQM12312.1"/>
    </source>
</evidence>
<evidence type="ECO:0000313" key="3">
    <source>
        <dbReference type="Proteomes" id="UP000284702"/>
    </source>
</evidence>
<proteinExistence type="predicted"/>
<feature type="transmembrane region" description="Helical" evidence="1">
    <location>
        <begin position="84"/>
        <end position="105"/>
    </location>
</feature>
<dbReference type="EMBL" id="MZMZ02005848">
    <property type="protein sequence ID" value="RQM12312.1"/>
    <property type="molecule type" value="Genomic_DNA"/>
</dbReference>
<reference evidence="2" key="1">
    <citation type="submission" date="2018-07" db="EMBL/GenBank/DDBJ databases">
        <title>Annotation of Aphanomyces astaci genome assembly.</title>
        <authorList>
            <person name="Studholme D.J."/>
        </authorList>
    </citation>
    <scope>NUCLEOTIDE SEQUENCE [LARGE SCALE GENOMIC DNA]</scope>
    <source>
        <strain evidence="2">Pc</strain>
    </source>
</reference>
<keyword evidence="3" id="KW-1185">Reference proteome</keyword>
<dbReference type="AlphaFoldDB" id="A0A3R7YU26"/>
<evidence type="ECO:0000256" key="1">
    <source>
        <dbReference type="SAM" id="Phobius"/>
    </source>
</evidence>
<name>A0A3R7YU26_APHAT</name>
<feature type="transmembrane region" description="Helical" evidence="1">
    <location>
        <begin position="58"/>
        <end position="78"/>
    </location>
</feature>
<organism evidence="2 3">
    <name type="scientific">Aphanomyces astaci</name>
    <name type="common">Crayfish plague agent</name>
    <dbReference type="NCBI Taxonomy" id="112090"/>
    <lineage>
        <taxon>Eukaryota</taxon>
        <taxon>Sar</taxon>
        <taxon>Stramenopiles</taxon>
        <taxon>Oomycota</taxon>
        <taxon>Saprolegniomycetes</taxon>
        <taxon>Saprolegniales</taxon>
        <taxon>Verrucalvaceae</taxon>
        <taxon>Aphanomyces</taxon>
    </lineage>
</organism>
<sequence>MFTTEVVSSREELLLRRHNNTMAQQEQHQPKTRYTVHPLPAGGGIQVVVPVCPHIGRLCLWTTVHVPFAAAVPVMFVHEIPVHVIALCAVPIAFALWVYLGWALWQLRGVERYEITGHSWRYESGLAGLMHFTDVHYDFHSMGTTRLVVGQGGRFGFEGHLKMGHAFGGEDEVQLFLADVEAWTSARSPRGKHPYLHTASTARSPSLDLDVATLYSLEDLPMIGDDMLNAMMIPMLDLSDRGHDNDDLLRLL</sequence>
<protein>
    <submittedName>
        <fullName evidence="2">Uncharacterized protein</fullName>
    </submittedName>
</protein>
<keyword evidence="1" id="KW-1133">Transmembrane helix</keyword>
<keyword evidence="1" id="KW-0472">Membrane</keyword>